<proteinExistence type="predicted"/>
<dbReference type="EMBL" id="CP002808">
    <property type="protein sequence ID" value="AEG73407.1"/>
    <property type="molecule type" value="Genomic_DNA"/>
</dbReference>
<feature type="region of interest" description="Disordered" evidence="1">
    <location>
        <begin position="30"/>
        <end position="81"/>
    </location>
</feature>
<sequence length="191" mass="21250">MASFGIWSATVGSCLTGVGAFGLSSLFSNLPSSNEDIKTTSTKVEEIEEDLDPTEEKEASEPTKEEKAEAPEPVVKAEVVETPEVPETPQCFIYEVKEPTRINSNTRVIKEILKKIDQSKEDFLSGGEGKKSPAFKKEISDECPSNLGESKNVYVWQDKNGWQYSKDLQKQNWLEDSKVTKPNNLGITSKR</sequence>
<dbReference type="Proteomes" id="UP000007952">
    <property type="component" value="Chromosome"/>
</dbReference>
<feature type="compositionally biased region" description="Low complexity" evidence="1">
    <location>
        <begin position="71"/>
        <end position="81"/>
    </location>
</feature>
<dbReference type="KEGG" id="mhf:MHF_1166"/>
<evidence type="ECO:0000313" key="2">
    <source>
        <dbReference type="EMBL" id="AEG73407.1"/>
    </source>
</evidence>
<evidence type="ECO:0000256" key="1">
    <source>
        <dbReference type="SAM" id="MobiDB-lite"/>
    </source>
</evidence>
<feature type="compositionally biased region" description="Basic and acidic residues" evidence="1">
    <location>
        <begin position="54"/>
        <end position="70"/>
    </location>
</feature>
<dbReference type="BioCyc" id="MHAE859194:G1GR7-1159-MONOMER"/>
<reference evidence="2 3" key="1">
    <citation type="journal article" date="2011" name="J. Bacteriol.">
        <title>Complete genome sequences of two hemotropic Mycoplasmas, Mycoplasma haemofelis strain Ohio2 and Mycoplasma suis strain Illinois.</title>
        <authorList>
            <person name="Messick J.B."/>
            <person name="Santos A.P."/>
            <person name="Guimaraes A.M."/>
        </authorList>
    </citation>
    <scope>NUCLEOTIDE SEQUENCE [LARGE SCALE GENOMIC DNA]</scope>
    <source>
        <strain evidence="2 3">Ohio2</strain>
    </source>
</reference>
<protein>
    <submittedName>
        <fullName evidence="2">Uncharacterized protein</fullName>
    </submittedName>
</protein>
<accession>F6FJQ2</accession>
<reference key="2">
    <citation type="submission" date="2011-05" db="EMBL/GenBank/DDBJ databases">
        <title>The Genome of Mycoplasma haemofelis Strain Ohio2, a pathogenic hemoplasma of the cat.</title>
        <authorList>
            <person name="Santos A.P."/>
            <person name="Guimaraes A.M.S."/>
            <person name="SanMiguel P.J."/>
            <person name="Martin S.W."/>
            <person name="Messick J.B."/>
        </authorList>
    </citation>
    <scope>NUCLEOTIDE SEQUENCE</scope>
    <source>
        <strain>Ohio2</strain>
    </source>
</reference>
<gene>
    <name evidence="2" type="ordered locus">MHF_1166</name>
</gene>
<organism evidence="2 3">
    <name type="scientific">Mycoplasma haemofelis (strain Ohio2)</name>
    <dbReference type="NCBI Taxonomy" id="859194"/>
    <lineage>
        <taxon>Bacteria</taxon>
        <taxon>Bacillati</taxon>
        <taxon>Mycoplasmatota</taxon>
        <taxon>Mollicutes</taxon>
        <taxon>Mycoplasmataceae</taxon>
        <taxon>Mycoplasma</taxon>
    </lineage>
</organism>
<name>F6FJQ2_MYCHI</name>
<dbReference type="HOGENOM" id="CLU_111546_0_0_14"/>
<dbReference type="STRING" id="859194.MHF_1166"/>
<dbReference type="AlphaFoldDB" id="F6FJQ2"/>
<evidence type="ECO:0000313" key="3">
    <source>
        <dbReference type="Proteomes" id="UP000007952"/>
    </source>
</evidence>